<dbReference type="AlphaFoldDB" id="A0A3L9L5A1"/>
<dbReference type="Pfam" id="PF16113">
    <property type="entry name" value="ECH_2"/>
    <property type="match status" value="1"/>
</dbReference>
<keyword evidence="5" id="KW-0413">Isomerase</keyword>
<comment type="caution">
    <text evidence="5">The sequence shown here is derived from an EMBL/GenBank/DDBJ whole genome shotgun (WGS) entry which is preliminary data.</text>
</comment>
<dbReference type="PANTHER" id="PTHR43176:SF3">
    <property type="entry name" value="3-HYDROXYISOBUTYRYL-COA HYDROLASE, MITOCHONDRIAL"/>
    <property type="match status" value="1"/>
</dbReference>
<dbReference type="InterPro" id="IPR029045">
    <property type="entry name" value="ClpP/crotonase-like_dom_sf"/>
</dbReference>
<dbReference type="NCBIfam" id="NF004127">
    <property type="entry name" value="PRK05617.1"/>
    <property type="match status" value="1"/>
</dbReference>
<dbReference type="Proteomes" id="UP000277871">
    <property type="component" value="Unassembled WGS sequence"/>
</dbReference>
<dbReference type="EMBL" id="RDEX01000003">
    <property type="protein sequence ID" value="RLY91662.1"/>
    <property type="molecule type" value="Genomic_DNA"/>
</dbReference>
<evidence type="ECO:0000313" key="6">
    <source>
        <dbReference type="Proteomes" id="UP000277871"/>
    </source>
</evidence>
<sequence length="356" mass="38504">MGPMKATEESFVRAEIQGHTGLLTLTRDKALNALNRSMYHQLVDALQMWRDDPAITEVVVRSEQPKAFCAGGDIKEVRTAALEGHEDEIRDAFGTEYSMNAVIARYPKPYVAMMNGIVMGGGMGLSVHGSHRIVTETTVMAMPETAIGFFTDVGASFFLPRVTRGAGAGIDDAAARRESLAVARYLGLGGVRITGADAIALGLADVFIDSSDVDAFVQTVQTDGVDAAVERFGKDAPESELLGRWDEMVQTYSGDTLEEVVARAGSALDGMSPTSLSRVFELLNKGSEDDDVVSCLQRELRMAEDTAVGHDFIEGVRAMVVDKDKTPQWEPATVAEVDQDRIRALVSEKSELPIRV</sequence>
<gene>
    <name evidence="5" type="ORF">EAE32_10565</name>
</gene>
<reference evidence="5 6" key="1">
    <citation type="submission" date="2018-10" db="EMBL/GenBank/DDBJ databases">
        <title>Kocuria tytonicola, new bacteria from the preen glands of American barn owls (Tyto furcata).</title>
        <authorList>
            <person name="Braun M.S."/>
            <person name="Wang E."/>
            <person name="Zimmermann S."/>
            <person name="Boutin S."/>
            <person name="Wagner H."/>
            <person name="Wink M."/>
        </authorList>
    </citation>
    <scope>NUCLEOTIDE SEQUENCE [LARGE SCALE GENOMIC DNA]</scope>
    <source>
        <strain evidence="5 6">473</strain>
    </source>
</reference>
<dbReference type="GO" id="GO:0003860">
    <property type="term" value="F:3-hydroxyisobutyryl-CoA hydrolase activity"/>
    <property type="evidence" value="ECO:0007669"/>
    <property type="project" value="UniProtKB-EC"/>
</dbReference>
<organism evidence="5 6">
    <name type="scientific">Kocuria tytonicola</name>
    <dbReference type="NCBI Taxonomy" id="2055946"/>
    <lineage>
        <taxon>Bacteria</taxon>
        <taxon>Bacillati</taxon>
        <taxon>Actinomycetota</taxon>
        <taxon>Actinomycetes</taxon>
        <taxon>Micrococcales</taxon>
        <taxon>Micrococcaceae</taxon>
        <taxon>Kocuria</taxon>
    </lineage>
</organism>
<dbReference type="Gene3D" id="3.90.226.10">
    <property type="entry name" value="2-enoyl-CoA Hydratase, Chain A, domain 1"/>
    <property type="match status" value="1"/>
</dbReference>
<accession>A0A3L9L5A1</accession>
<keyword evidence="3" id="KW-0378">Hydrolase</keyword>
<evidence type="ECO:0000256" key="3">
    <source>
        <dbReference type="ARBA" id="ARBA00022801"/>
    </source>
</evidence>
<dbReference type="SUPFAM" id="SSF52096">
    <property type="entry name" value="ClpP/crotonase"/>
    <property type="match status" value="1"/>
</dbReference>
<dbReference type="EC" id="3.1.2.4" evidence="2"/>
<dbReference type="InterPro" id="IPR045004">
    <property type="entry name" value="ECH_dom"/>
</dbReference>
<protein>
    <recommendedName>
        <fullName evidence="2">3-hydroxyisobutyryl-CoA hydrolase</fullName>
        <ecNumber evidence="2">3.1.2.4</ecNumber>
    </recommendedName>
</protein>
<dbReference type="CDD" id="cd06558">
    <property type="entry name" value="crotonase-like"/>
    <property type="match status" value="1"/>
</dbReference>
<dbReference type="GO" id="GO:0006574">
    <property type="term" value="P:L-valine catabolic process"/>
    <property type="evidence" value="ECO:0007669"/>
    <property type="project" value="TreeGrafter"/>
</dbReference>
<evidence type="ECO:0000256" key="2">
    <source>
        <dbReference type="ARBA" id="ARBA00011915"/>
    </source>
</evidence>
<dbReference type="InterPro" id="IPR032259">
    <property type="entry name" value="HIBYL-CoA-H"/>
</dbReference>
<dbReference type="PANTHER" id="PTHR43176">
    <property type="entry name" value="3-HYDROXYISOBUTYRYL-COA HYDROLASE-RELATED"/>
    <property type="match status" value="1"/>
</dbReference>
<proteinExistence type="predicted"/>
<evidence type="ECO:0000256" key="1">
    <source>
        <dbReference type="ARBA" id="ARBA00001709"/>
    </source>
</evidence>
<keyword evidence="6" id="KW-1185">Reference proteome</keyword>
<evidence type="ECO:0000313" key="5">
    <source>
        <dbReference type="EMBL" id="RLY91662.1"/>
    </source>
</evidence>
<evidence type="ECO:0000259" key="4">
    <source>
        <dbReference type="Pfam" id="PF16113"/>
    </source>
</evidence>
<name>A0A3L9L5A1_9MICC</name>
<dbReference type="GO" id="GO:0016853">
    <property type="term" value="F:isomerase activity"/>
    <property type="evidence" value="ECO:0007669"/>
    <property type="project" value="UniProtKB-KW"/>
</dbReference>
<comment type="catalytic activity">
    <reaction evidence="1">
        <text>3-hydroxy-2-methylpropanoyl-CoA + H2O = 3-hydroxy-2-methylpropanoate + CoA + H(+)</text>
        <dbReference type="Rhea" id="RHEA:20888"/>
        <dbReference type="ChEBI" id="CHEBI:11805"/>
        <dbReference type="ChEBI" id="CHEBI:15377"/>
        <dbReference type="ChEBI" id="CHEBI:15378"/>
        <dbReference type="ChEBI" id="CHEBI:57287"/>
        <dbReference type="ChEBI" id="CHEBI:57340"/>
        <dbReference type="EC" id="3.1.2.4"/>
    </reaction>
</comment>
<feature type="domain" description="Enoyl-CoA hydratase/isomerase" evidence="4">
    <location>
        <begin position="21"/>
        <end position="345"/>
    </location>
</feature>